<evidence type="ECO:0000313" key="1">
    <source>
        <dbReference type="EMBL" id="OHA89937.1"/>
    </source>
</evidence>
<dbReference type="Proteomes" id="UP000178107">
    <property type="component" value="Unassembled WGS sequence"/>
</dbReference>
<evidence type="ECO:0000313" key="2">
    <source>
        <dbReference type="Proteomes" id="UP000178107"/>
    </source>
</evidence>
<dbReference type="InterPro" id="IPR023214">
    <property type="entry name" value="HAD_sf"/>
</dbReference>
<protein>
    <submittedName>
        <fullName evidence="1">Uncharacterized protein</fullName>
    </submittedName>
</protein>
<dbReference type="EMBL" id="MHVH01000007">
    <property type="protein sequence ID" value="OHA89937.1"/>
    <property type="molecule type" value="Genomic_DNA"/>
</dbReference>
<accession>A0A1G2SY18</accession>
<reference evidence="1 2" key="1">
    <citation type="journal article" date="2016" name="Nat. Commun.">
        <title>Thousands of microbial genomes shed light on interconnected biogeochemical processes in an aquifer system.</title>
        <authorList>
            <person name="Anantharaman K."/>
            <person name="Brown C.T."/>
            <person name="Hug L.A."/>
            <person name="Sharon I."/>
            <person name="Castelle C.J."/>
            <person name="Probst A.J."/>
            <person name="Thomas B.C."/>
            <person name="Singh A."/>
            <person name="Wilkins M.J."/>
            <person name="Karaoz U."/>
            <person name="Brodie E.L."/>
            <person name="Williams K.H."/>
            <person name="Hubbard S.S."/>
            <person name="Banfield J.F."/>
        </authorList>
    </citation>
    <scope>NUCLEOTIDE SEQUENCE [LARGE SCALE GENOMIC DNA]</scope>
</reference>
<dbReference type="Gene3D" id="3.40.50.1000">
    <property type="entry name" value="HAD superfamily/HAD-like"/>
    <property type="match status" value="1"/>
</dbReference>
<dbReference type="AlphaFoldDB" id="A0A1G2SY18"/>
<organism evidence="1 2">
    <name type="scientific">Candidatus Zambryskibacteria bacterium RIFCSPHIGHO2_01_FULL_46_25</name>
    <dbReference type="NCBI Taxonomy" id="1802738"/>
    <lineage>
        <taxon>Bacteria</taxon>
        <taxon>Candidatus Zambryskiibacteriota</taxon>
    </lineage>
</organism>
<gene>
    <name evidence="1" type="ORF">A2838_01165</name>
</gene>
<sequence>MKILIFTEGTILMHKSALGHTREQTVRQALENKSAVKNFSEYVPTGNAIGKIRMWKEQGGEIIYFSSRRTSEQLNDIRSVLEKYNFPAGEFEYRKGGETYKDAGERIVPDILIEDDCETIGGEKEMISPHLKPEIKSKVKCIVVREFGGIDHLPDDINSFTFAPGDDKSFSTPH</sequence>
<proteinExistence type="predicted"/>
<name>A0A1G2SY18_9BACT</name>
<comment type="caution">
    <text evidence="1">The sequence shown here is derived from an EMBL/GenBank/DDBJ whole genome shotgun (WGS) entry which is preliminary data.</text>
</comment>